<dbReference type="AlphaFoldDB" id="A0A1F7JH43"/>
<feature type="transmembrane region" description="Helical" evidence="1">
    <location>
        <begin position="76"/>
        <end position="93"/>
    </location>
</feature>
<feature type="transmembrane region" description="Helical" evidence="1">
    <location>
        <begin position="12"/>
        <end position="29"/>
    </location>
</feature>
<dbReference type="Proteomes" id="UP000177418">
    <property type="component" value="Unassembled WGS sequence"/>
</dbReference>
<dbReference type="InterPro" id="IPR046487">
    <property type="entry name" value="DUF6580"/>
</dbReference>
<sequence>MENSNLLKKIKASYPLIAVVIVAVVIRLLPHPPNMAPVGGLALFCGAKLQRKHAILVTLMVLLLSDLFLGWHDTMIFVYGSFVFTVIIGSLLIKKYSSIKAVSAVFVSSILFYLITNFGVWLVGDLYPKTAQGLMQAYILAIPFFKNSLLGDFVYTLCFFKGYQLLGSLNLDKLNLLKAKR</sequence>
<reference evidence="2 3" key="1">
    <citation type="journal article" date="2016" name="Nat. Commun.">
        <title>Thousands of microbial genomes shed light on interconnected biogeochemical processes in an aquifer system.</title>
        <authorList>
            <person name="Anantharaman K."/>
            <person name="Brown C.T."/>
            <person name="Hug L.A."/>
            <person name="Sharon I."/>
            <person name="Castelle C.J."/>
            <person name="Probst A.J."/>
            <person name="Thomas B.C."/>
            <person name="Singh A."/>
            <person name="Wilkins M.J."/>
            <person name="Karaoz U."/>
            <person name="Brodie E.L."/>
            <person name="Williams K.H."/>
            <person name="Hubbard S.S."/>
            <person name="Banfield J.F."/>
        </authorList>
    </citation>
    <scope>NUCLEOTIDE SEQUENCE [LARGE SCALE GENOMIC DNA]</scope>
</reference>
<evidence type="ECO:0000313" key="2">
    <source>
        <dbReference type="EMBL" id="OGK54941.1"/>
    </source>
</evidence>
<name>A0A1F7JH43_9BACT</name>
<keyword evidence="1" id="KW-0472">Membrane</keyword>
<dbReference type="EMBL" id="MGAV01000012">
    <property type="protein sequence ID" value="OGK54941.1"/>
    <property type="molecule type" value="Genomic_DNA"/>
</dbReference>
<comment type="caution">
    <text evidence="2">The sequence shown here is derived from an EMBL/GenBank/DDBJ whole genome shotgun (WGS) entry which is preliminary data.</text>
</comment>
<keyword evidence="1" id="KW-1133">Transmembrane helix</keyword>
<dbReference type="Pfam" id="PF20221">
    <property type="entry name" value="DUF6580"/>
    <property type="match status" value="1"/>
</dbReference>
<evidence type="ECO:0000313" key="3">
    <source>
        <dbReference type="Proteomes" id="UP000177418"/>
    </source>
</evidence>
<keyword evidence="1" id="KW-0812">Transmembrane</keyword>
<gene>
    <name evidence="2" type="ORF">A3H78_00500</name>
</gene>
<evidence type="ECO:0008006" key="4">
    <source>
        <dbReference type="Google" id="ProtNLM"/>
    </source>
</evidence>
<organism evidence="2 3">
    <name type="scientific">Candidatus Roizmanbacteria bacterium RIFCSPLOWO2_02_FULL_36_11</name>
    <dbReference type="NCBI Taxonomy" id="1802071"/>
    <lineage>
        <taxon>Bacteria</taxon>
        <taxon>Candidatus Roizmaniibacteriota</taxon>
    </lineage>
</organism>
<evidence type="ECO:0000256" key="1">
    <source>
        <dbReference type="SAM" id="Phobius"/>
    </source>
</evidence>
<accession>A0A1F7JH43</accession>
<feature type="transmembrane region" description="Helical" evidence="1">
    <location>
        <begin position="105"/>
        <end position="124"/>
    </location>
</feature>
<proteinExistence type="predicted"/>
<protein>
    <recommendedName>
        <fullName evidence="4">Rod shape-determining protein MreD</fullName>
    </recommendedName>
</protein>